<evidence type="ECO:0000313" key="3">
    <source>
        <dbReference type="Proteomes" id="UP000032300"/>
    </source>
</evidence>
<dbReference type="InterPro" id="IPR002591">
    <property type="entry name" value="Phosphodiest/P_Trfase"/>
</dbReference>
<dbReference type="KEGG" id="sphi:TS85_02390"/>
<evidence type="ECO:0000313" key="2">
    <source>
        <dbReference type="EMBL" id="AJP70915.1"/>
    </source>
</evidence>
<dbReference type="Pfam" id="PF01663">
    <property type="entry name" value="Phosphodiest"/>
    <property type="match status" value="1"/>
</dbReference>
<proteinExistence type="predicted"/>
<name>A0A7U5BEN7_9SPHN</name>
<evidence type="ECO:0000256" key="1">
    <source>
        <dbReference type="SAM" id="SignalP"/>
    </source>
</evidence>
<dbReference type="EMBL" id="CP010836">
    <property type="protein sequence ID" value="AJP70915.1"/>
    <property type="molecule type" value="Genomic_DNA"/>
</dbReference>
<dbReference type="RefSeq" id="WP_044330217.1">
    <property type="nucleotide sequence ID" value="NZ_CP010836.1"/>
</dbReference>
<dbReference type="CDD" id="cd16018">
    <property type="entry name" value="Enpp"/>
    <property type="match status" value="1"/>
</dbReference>
<dbReference type="AlphaFoldDB" id="A0A7U5BEN7"/>
<keyword evidence="1" id="KW-0732">Signal</keyword>
<reference evidence="2 3" key="2">
    <citation type="submission" date="2015-02" db="EMBL/GenBank/DDBJ databases">
        <title>The complete genome of Sphingomonas hengshuiensis sp. WHSC-8 isolated from soil of Hengshui Lake.</title>
        <authorList>
            <person name="Wei S."/>
            <person name="Guo J."/>
            <person name="Su C."/>
            <person name="Wu R."/>
            <person name="Zhang Z."/>
            <person name="Liang K."/>
            <person name="Li H."/>
            <person name="Wang T."/>
            <person name="Liu H."/>
            <person name="Zhang C."/>
            <person name="Li Z."/>
            <person name="Wang Q."/>
            <person name="Meng J."/>
        </authorList>
    </citation>
    <scope>NUCLEOTIDE SEQUENCE [LARGE SCALE GENOMIC DNA]</scope>
    <source>
        <strain evidence="2 3">WHSC-8</strain>
    </source>
</reference>
<dbReference type="Gene3D" id="3.40.720.10">
    <property type="entry name" value="Alkaline Phosphatase, subunit A"/>
    <property type="match status" value="1"/>
</dbReference>
<dbReference type="Proteomes" id="UP000032300">
    <property type="component" value="Chromosome"/>
</dbReference>
<dbReference type="OrthoDB" id="9771966at2"/>
<organism evidence="2 3">
    <name type="scientific">Sphingomonas hengshuiensis</name>
    <dbReference type="NCBI Taxonomy" id="1609977"/>
    <lineage>
        <taxon>Bacteria</taxon>
        <taxon>Pseudomonadati</taxon>
        <taxon>Pseudomonadota</taxon>
        <taxon>Alphaproteobacteria</taxon>
        <taxon>Sphingomonadales</taxon>
        <taxon>Sphingomonadaceae</taxon>
        <taxon>Sphingomonas</taxon>
    </lineage>
</organism>
<gene>
    <name evidence="2" type="ORF">TS85_02390</name>
</gene>
<feature type="chain" id="PRO_5031162206" evidence="1">
    <location>
        <begin position="27"/>
        <end position="423"/>
    </location>
</feature>
<dbReference type="PANTHER" id="PTHR10151">
    <property type="entry name" value="ECTONUCLEOTIDE PYROPHOSPHATASE/PHOSPHODIESTERASE"/>
    <property type="match status" value="1"/>
</dbReference>
<reference evidence="2 3" key="1">
    <citation type="journal article" date="2015" name="Int. J. Syst. Evol. Microbiol.">
        <title>Sphingomonas hengshuiensis sp. nov., isolated from lake wetland.</title>
        <authorList>
            <person name="Wei S."/>
            <person name="Wang T."/>
            <person name="Liu H."/>
            <person name="Zhang C."/>
            <person name="Guo J."/>
            <person name="Wang Q."/>
            <person name="Liang K."/>
            <person name="Zhang Z."/>
        </authorList>
    </citation>
    <scope>NUCLEOTIDE SEQUENCE [LARGE SCALE GENOMIC DNA]</scope>
    <source>
        <strain evidence="2 3">WHSC-8</strain>
    </source>
</reference>
<dbReference type="InterPro" id="IPR017850">
    <property type="entry name" value="Alkaline_phosphatase_core_sf"/>
</dbReference>
<feature type="signal peptide" evidence="1">
    <location>
        <begin position="1"/>
        <end position="26"/>
    </location>
</feature>
<dbReference type="SUPFAM" id="SSF53649">
    <property type="entry name" value="Alkaline phosphatase-like"/>
    <property type="match status" value="1"/>
</dbReference>
<accession>A0A7U5BEN7</accession>
<dbReference type="PROSITE" id="PS51257">
    <property type="entry name" value="PROKAR_LIPOPROTEIN"/>
    <property type="match status" value="1"/>
</dbReference>
<dbReference type="Gene3D" id="3.30.1360.180">
    <property type="match status" value="1"/>
</dbReference>
<dbReference type="GO" id="GO:0016787">
    <property type="term" value="F:hydrolase activity"/>
    <property type="evidence" value="ECO:0007669"/>
    <property type="project" value="UniProtKB-ARBA"/>
</dbReference>
<keyword evidence="3" id="KW-1185">Reference proteome</keyword>
<sequence>MRWYSRIAAAAFAALLQACATAPAVAPETSASVAEARAPVTVLVSIDGFRPDYLTRGITPNLSRLAAQGASGAMHPSFPSKTFPNHWTLVTGLRPDRHGIVANKMEDPARPDEVFTMASDDPFWWNAAEPIWNDAEAAGIRTATMFWPGSNVAIGGHKERPRDWEVIGGHRPADWAQFNQAISDEQRVNGILDWLRRPAAIRPRFVTLYFDLVDSAGHDVGPDGAGMRDALVEVDAQIGALVAGLAELRQPANLVIVSDHGMAATSSDRVIVLGDLLAEADYHLVESGPFLTLAPMPGREAVVEKALLRPHDHMQCWRKGEIPARFHYGANPRVPPILCLAETGWLINLKAPAKPFAAGTHGYDDQSPEMAALFIAQGPAFRAARLAPFDNVDVYPLLRDLIGLPAKPGVDGTDAPFRSAMAR</sequence>
<dbReference type="PANTHER" id="PTHR10151:SF120">
    <property type="entry name" value="BIS(5'-ADENOSYL)-TRIPHOSPHATASE"/>
    <property type="match status" value="1"/>
</dbReference>
<protein>
    <submittedName>
        <fullName evidence="2">Phosphodiesterase</fullName>
    </submittedName>
</protein>